<protein>
    <submittedName>
        <fullName evidence="12">Phosphomevalonate kinase</fullName>
        <ecNumber evidence="12">2.7.4.2</ecNumber>
    </submittedName>
</protein>
<dbReference type="InterPro" id="IPR036554">
    <property type="entry name" value="GHMP_kinase_C_sf"/>
</dbReference>
<dbReference type="Gene3D" id="3.30.230.10">
    <property type="match status" value="1"/>
</dbReference>
<dbReference type="GO" id="GO:0004631">
    <property type="term" value="F:phosphomevalonate kinase activity"/>
    <property type="evidence" value="ECO:0007669"/>
    <property type="project" value="UniProtKB-EC"/>
</dbReference>
<dbReference type="PANTHER" id="PTHR43290:SF2">
    <property type="entry name" value="MEVALONATE KINASE"/>
    <property type="match status" value="1"/>
</dbReference>
<dbReference type="Proteomes" id="UP000327148">
    <property type="component" value="Unassembled WGS sequence"/>
</dbReference>
<evidence type="ECO:0000256" key="7">
    <source>
        <dbReference type="ARBA" id="ARBA00022842"/>
    </source>
</evidence>
<dbReference type="EMBL" id="VYWO01000001">
    <property type="protein sequence ID" value="KAA9302092.1"/>
    <property type="molecule type" value="Genomic_DNA"/>
</dbReference>
<accession>A0A5N1GMR9</accession>
<dbReference type="InterPro" id="IPR005917">
    <property type="entry name" value="Pmev_kinase_bact"/>
</dbReference>
<evidence type="ECO:0000313" key="12">
    <source>
        <dbReference type="EMBL" id="KAA9302092.1"/>
    </source>
</evidence>
<dbReference type="SUPFAM" id="SSF54211">
    <property type="entry name" value="Ribosomal protein S5 domain 2-like"/>
    <property type="match status" value="1"/>
</dbReference>
<dbReference type="STRING" id="119206.AWM72_07650"/>
<keyword evidence="4" id="KW-0547">Nucleotide-binding</keyword>
<keyword evidence="2" id="KW-0444">Lipid biosynthesis</keyword>
<dbReference type="SUPFAM" id="SSF55060">
    <property type="entry name" value="GHMP Kinase, C-terminal domain"/>
    <property type="match status" value="1"/>
</dbReference>
<keyword evidence="3 12" id="KW-0808">Transferase</keyword>
<dbReference type="InterPro" id="IPR006204">
    <property type="entry name" value="GHMP_kinase_N_dom"/>
</dbReference>
<gene>
    <name evidence="12" type="ORF">F6I03_02465</name>
</gene>
<dbReference type="Pfam" id="PF00288">
    <property type="entry name" value="GHMP_kinases_N"/>
    <property type="match status" value="1"/>
</dbReference>
<comment type="caution">
    <text evidence="12">The sequence shown here is derived from an EMBL/GenBank/DDBJ whole genome shotgun (WGS) entry which is preliminary data.</text>
</comment>
<dbReference type="RefSeq" id="WP_070431812.1">
    <property type="nucleotide sequence ID" value="NZ_VYWO01000001.1"/>
</dbReference>
<evidence type="ECO:0000256" key="1">
    <source>
        <dbReference type="ARBA" id="ARBA00022490"/>
    </source>
</evidence>
<dbReference type="Gene3D" id="3.30.70.890">
    <property type="entry name" value="GHMP kinase, C-terminal domain"/>
    <property type="match status" value="1"/>
</dbReference>
<keyword evidence="6" id="KW-0067">ATP-binding</keyword>
<sequence>MKACQVTVPGKLFWAGEYAVTQSQQKAIVAAVDAFLCLEIEASDQNEVISDLAEERLTWSRTNAGKIVSTSQGADNFSLIWEGIRLAEQYLFAKYPEIDLGHYRITIKSQLHDPNGQKYGLGSSAAVLVACLRGILQAFSDIQEPLSEEDRLKIFKLAAIAEARLKMKGSFGDLAAASHGGLLLYQNFDRSWFRRAKKTTGQDVLKLLDKNWPGLLIQSLVFPDDWAFYAFWVGQEASTEKILTQQKALLDQTFLAQSQNLVEALSHDLEAEDFSSFAKHLSANQDLIEDQVQSQGSYYASPALNKVINLARQAGLAAKVSGAGQGDCAIAIAPNRASGQAFLQEAQAAALTHLDLDLYYF</sequence>
<dbReference type="PRINTS" id="PR00959">
    <property type="entry name" value="MEVGALKINASE"/>
</dbReference>
<evidence type="ECO:0000256" key="2">
    <source>
        <dbReference type="ARBA" id="ARBA00022516"/>
    </source>
</evidence>
<dbReference type="GO" id="GO:0005829">
    <property type="term" value="C:cytosol"/>
    <property type="evidence" value="ECO:0007669"/>
    <property type="project" value="TreeGrafter"/>
</dbReference>
<dbReference type="InterPro" id="IPR020568">
    <property type="entry name" value="Ribosomal_Su5_D2-typ_SF"/>
</dbReference>
<reference evidence="12 13" key="1">
    <citation type="submission" date="2019-09" db="EMBL/GenBank/DDBJ databases">
        <title>Draft genome sequence assemblies of isolates from the urinary tract.</title>
        <authorList>
            <person name="Mores C.R."/>
            <person name="Putonti C."/>
            <person name="Wolfe A.J."/>
        </authorList>
    </citation>
    <scope>NUCLEOTIDE SEQUENCE [LARGE SCALE GENOMIC DNA]</scope>
    <source>
        <strain evidence="12 13">UMB623</strain>
    </source>
</reference>
<dbReference type="UniPathway" id="UPA00057">
    <property type="reaction ID" value="UER00098"/>
</dbReference>
<feature type="domain" description="GHMP kinase C-terminal" evidence="11">
    <location>
        <begin position="267"/>
        <end position="348"/>
    </location>
</feature>
<name>A0A5N1GMR9_9LACT</name>
<keyword evidence="8" id="KW-0443">Lipid metabolism</keyword>
<feature type="domain" description="GHMP kinase N-terminal" evidence="10">
    <location>
        <begin position="90"/>
        <end position="181"/>
    </location>
</feature>
<dbReference type="Pfam" id="PF08544">
    <property type="entry name" value="GHMP_kinases_C"/>
    <property type="match status" value="1"/>
</dbReference>
<evidence type="ECO:0000256" key="8">
    <source>
        <dbReference type="ARBA" id="ARBA00023098"/>
    </source>
</evidence>
<dbReference type="GO" id="GO:0019287">
    <property type="term" value="P:isopentenyl diphosphate biosynthetic process, mevalonate pathway"/>
    <property type="evidence" value="ECO:0007669"/>
    <property type="project" value="UniProtKB-UniPathway"/>
</dbReference>
<dbReference type="OrthoDB" id="1522677at2"/>
<dbReference type="EC" id="2.7.4.2" evidence="12"/>
<organism evidence="12 13">
    <name type="scientific">Aerococcus sanguinicola</name>
    <dbReference type="NCBI Taxonomy" id="119206"/>
    <lineage>
        <taxon>Bacteria</taxon>
        <taxon>Bacillati</taxon>
        <taxon>Bacillota</taxon>
        <taxon>Bacilli</taxon>
        <taxon>Lactobacillales</taxon>
        <taxon>Aerococcaceae</taxon>
        <taxon>Aerococcus</taxon>
    </lineage>
</organism>
<evidence type="ECO:0000256" key="6">
    <source>
        <dbReference type="ARBA" id="ARBA00022840"/>
    </source>
</evidence>
<evidence type="ECO:0000256" key="9">
    <source>
        <dbReference type="ARBA" id="ARBA00029438"/>
    </source>
</evidence>
<dbReference type="InterPro" id="IPR006205">
    <property type="entry name" value="Mev_gal_kin"/>
</dbReference>
<evidence type="ECO:0000313" key="13">
    <source>
        <dbReference type="Proteomes" id="UP000327148"/>
    </source>
</evidence>
<dbReference type="NCBIfam" id="TIGR01220">
    <property type="entry name" value="Pmev_kin_Gr_pos"/>
    <property type="match status" value="1"/>
</dbReference>
<comment type="pathway">
    <text evidence="9">Isoprenoid biosynthesis; isopentenyl diphosphate biosynthesis via mevalonate pathway; isopentenyl diphosphate from (R)-mevalonate: step 1/3.</text>
</comment>
<dbReference type="InterPro" id="IPR014721">
    <property type="entry name" value="Ribsml_uS5_D2-typ_fold_subgr"/>
</dbReference>
<evidence type="ECO:0000259" key="10">
    <source>
        <dbReference type="Pfam" id="PF00288"/>
    </source>
</evidence>
<evidence type="ECO:0000256" key="4">
    <source>
        <dbReference type="ARBA" id="ARBA00022741"/>
    </source>
</evidence>
<dbReference type="InterPro" id="IPR013750">
    <property type="entry name" value="GHMP_kinase_C_dom"/>
</dbReference>
<evidence type="ECO:0000259" key="11">
    <source>
        <dbReference type="Pfam" id="PF08544"/>
    </source>
</evidence>
<dbReference type="GO" id="GO:0005524">
    <property type="term" value="F:ATP binding"/>
    <property type="evidence" value="ECO:0007669"/>
    <property type="project" value="UniProtKB-KW"/>
</dbReference>
<keyword evidence="5 12" id="KW-0418">Kinase</keyword>
<keyword evidence="1" id="KW-0963">Cytoplasm</keyword>
<dbReference type="PANTHER" id="PTHR43290">
    <property type="entry name" value="MEVALONATE KINASE"/>
    <property type="match status" value="1"/>
</dbReference>
<evidence type="ECO:0000256" key="3">
    <source>
        <dbReference type="ARBA" id="ARBA00022679"/>
    </source>
</evidence>
<dbReference type="AlphaFoldDB" id="A0A5N1GMR9"/>
<evidence type="ECO:0000256" key="5">
    <source>
        <dbReference type="ARBA" id="ARBA00022777"/>
    </source>
</evidence>
<keyword evidence="7" id="KW-0460">Magnesium</keyword>
<dbReference type="GO" id="GO:0004496">
    <property type="term" value="F:mevalonate kinase activity"/>
    <property type="evidence" value="ECO:0007669"/>
    <property type="project" value="InterPro"/>
</dbReference>
<proteinExistence type="predicted"/>